<dbReference type="InterPro" id="IPR032342">
    <property type="entry name" value="DUF4861"/>
</dbReference>
<dbReference type="AlphaFoldDB" id="A0A369VY63"/>
<organism evidence="1 2">
    <name type="scientific">Sphingomonas aracearum</name>
    <dbReference type="NCBI Taxonomy" id="2283317"/>
    <lineage>
        <taxon>Bacteria</taxon>
        <taxon>Pseudomonadati</taxon>
        <taxon>Pseudomonadota</taxon>
        <taxon>Alphaproteobacteria</taxon>
        <taxon>Sphingomonadales</taxon>
        <taxon>Sphingomonadaceae</taxon>
        <taxon>Sphingomonas</taxon>
    </lineage>
</organism>
<dbReference type="Pfam" id="PF16153">
    <property type="entry name" value="DUF4861"/>
    <property type="match status" value="1"/>
</dbReference>
<accession>A0A369VY63</accession>
<proteinExistence type="predicted"/>
<protein>
    <submittedName>
        <fullName evidence="1">DUF4861 domain-containing protein</fullName>
    </submittedName>
</protein>
<dbReference type="Proteomes" id="UP000253918">
    <property type="component" value="Unassembled WGS sequence"/>
</dbReference>
<dbReference type="OrthoDB" id="9800230at2"/>
<comment type="caution">
    <text evidence="1">The sequence shown here is derived from an EMBL/GenBank/DDBJ whole genome shotgun (WGS) entry which is preliminary data.</text>
</comment>
<evidence type="ECO:0000313" key="1">
    <source>
        <dbReference type="EMBL" id="RDE07336.1"/>
    </source>
</evidence>
<dbReference type="EMBL" id="QQNB01000001">
    <property type="protein sequence ID" value="RDE07336.1"/>
    <property type="molecule type" value="Genomic_DNA"/>
</dbReference>
<name>A0A369VY63_9SPHN</name>
<dbReference type="RefSeq" id="WP_114686916.1">
    <property type="nucleotide sequence ID" value="NZ_QQNB01000001.1"/>
</dbReference>
<gene>
    <name evidence="1" type="ORF">DVW87_06860</name>
</gene>
<keyword evidence="2" id="KW-1185">Reference proteome</keyword>
<evidence type="ECO:0000313" key="2">
    <source>
        <dbReference type="Proteomes" id="UP000253918"/>
    </source>
</evidence>
<reference evidence="1 2" key="1">
    <citation type="submission" date="2018-07" db="EMBL/GenBank/DDBJ databases">
        <title>a novel species of Sphingomonas isolated from the rhizosphere soil of Araceae plant.</title>
        <authorList>
            <person name="Zhiyong W."/>
            <person name="Qinglan Z."/>
            <person name="Zhiwei F."/>
            <person name="Ding X."/>
            <person name="Gejiao W."/>
            <person name="Shixue Z."/>
        </authorList>
    </citation>
    <scope>NUCLEOTIDE SEQUENCE [LARGE SCALE GENOMIC DNA]</scope>
    <source>
        <strain evidence="1 2">WZY 27</strain>
    </source>
</reference>
<sequence>MIPARTAVIRPLAGIVATGAALLVPGAGVSQQAAAPQMPAITRPLTPPADKTARAVVTFAGYRYGDLLWENDRTAHRVYGQPLEAHEPPSGSGVDAWGKSVNWPFADRQLKTGDQHGYHGEGVDFYNVGTGRGAGGLGIWSDNKLWVSRNYRSYKILASGGDVADFEVSYAPWPVDVTRKVWETRRFTLKLGSQFTRLVSTLSSDRKEPLVVGIGIGKRTTLADKDGQVTVDRTRGIITWWSPDTRDEGAMGIALRVDPAMIVGMRQDADNHLVLLQVRPDAPFVYYSGSVWSKGNSGIRDRAAWDRYVAAADLDFAPPPASARR</sequence>